<sequence>MIPRLFFFFAILLVIPCVHSLRCWNNCTFQGLNLNSSDTFNLCSQSNQSNNDTDQICQVKLTIDPIQNLVNGSFISRKSTFSDSNRLLVRTHFPLNDSSVIIEIEYECSVTDYCDMEFVRETLSSSWSEAPIKSIHEQLVSRLYDPNNTDVPVQCSNNNSCPQNTTFCYAVYLPRRLTQGNGYYIDNMCTNTNKFWKIQWEKTYLPYNPLNSMDTGVFSCNKPHCASNTSIVDTFQWLDKEYILPLNISVVNLTTTRRPMTTTVSSPTSTTTPNNASFGFGFCNSILLVFFVMIFLQQNLFHRF</sequence>
<keyword evidence="2" id="KW-0732">Signal</keyword>
<proteinExistence type="predicted"/>
<keyword evidence="1" id="KW-1133">Transmembrane helix</keyword>
<evidence type="ECO:0000313" key="4">
    <source>
        <dbReference type="EMBL" id="CAF1443351.1"/>
    </source>
</evidence>
<gene>
    <name evidence="4" type="ORF">EDS130_LOCUS39030</name>
    <name evidence="3" type="ORF">XAT740_LOCUS13231</name>
</gene>
<keyword evidence="1" id="KW-0472">Membrane</keyword>
<evidence type="ECO:0000256" key="2">
    <source>
        <dbReference type="SAM" id="SignalP"/>
    </source>
</evidence>
<dbReference type="EMBL" id="CAJNOJ010000424">
    <property type="protein sequence ID" value="CAF1443351.1"/>
    <property type="molecule type" value="Genomic_DNA"/>
</dbReference>
<keyword evidence="1" id="KW-0812">Transmembrane</keyword>
<feature type="transmembrane region" description="Helical" evidence="1">
    <location>
        <begin position="276"/>
        <end position="296"/>
    </location>
</feature>
<organism evidence="3 5">
    <name type="scientific">Adineta ricciae</name>
    <name type="common">Rotifer</name>
    <dbReference type="NCBI Taxonomy" id="249248"/>
    <lineage>
        <taxon>Eukaryota</taxon>
        <taxon>Metazoa</taxon>
        <taxon>Spiralia</taxon>
        <taxon>Gnathifera</taxon>
        <taxon>Rotifera</taxon>
        <taxon>Eurotatoria</taxon>
        <taxon>Bdelloidea</taxon>
        <taxon>Adinetida</taxon>
        <taxon>Adinetidae</taxon>
        <taxon>Adineta</taxon>
    </lineage>
</organism>
<feature type="chain" id="PRO_5035600700" evidence="2">
    <location>
        <begin position="21"/>
        <end position="304"/>
    </location>
</feature>
<comment type="caution">
    <text evidence="3">The sequence shown here is derived from an EMBL/GenBank/DDBJ whole genome shotgun (WGS) entry which is preliminary data.</text>
</comment>
<dbReference type="OrthoDB" id="10023507at2759"/>
<name>A0A814GV52_ADIRI</name>
<keyword evidence="5" id="KW-1185">Reference proteome</keyword>
<dbReference type="Proteomes" id="UP000663828">
    <property type="component" value="Unassembled WGS sequence"/>
</dbReference>
<dbReference type="AlphaFoldDB" id="A0A814GV52"/>
<dbReference type="EMBL" id="CAJNOR010000764">
    <property type="protein sequence ID" value="CAF1001530.1"/>
    <property type="molecule type" value="Genomic_DNA"/>
</dbReference>
<dbReference type="Proteomes" id="UP000663852">
    <property type="component" value="Unassembled WGS sequence"/>
</dbReference>
<feature type="signal peptide" evidence="2">
    <location>
        <begin position="1"/>
        <end position="20"/>
    </location>
</feature>
<evidence type="ECO:0000313" key="5">
    <source>
        <dbReference type="Proteomes" id="UP000663828"/>
    </source>
</evidence>
<reference evidence="3" key="1">
    <citation type="submission" date="2021-02" db="EMBL/GenBank/DDBJ databases">
        <authorList>
            <person name="Nowell W R."/>
        </authorList>
    </citation>
    <scope>NUCLEOTIDE SEQUENCE</scope>
</reference>
<evidence type="ECO:0000256" key="1">
    <source>
        <dbReference type="SAM" id="Phobius"/>
    </source>
</evidence>
<protein>
    <submittedName>
        <fullName evidence="3">Uncharacterized protein</fullName>
    </submittedName>
</protein>
<accession>A0A814GV52</accession>
<evidence type="ECO:0000313" key="3">
    <source>
        <dbReference type="EMBL" id="CAF1001530.1"/>
    </source>
</evidence>